<dbReference type="Gene3D" id="1.10.10.60">
    <property type="entry name" value="Homeodomain-like"/>
    <property type="match status" value="1"/>
</dbReference>
<dbReference type="EMBL" id="BK015892">
    <property type="protein sequence ID" value="DAD72009.1"/>
    <property type="molecule type" value="Genomic_DNA"/>
</dbReference>
<reference evidence="1" key="1">
    <citation type="journal article" date="2021" name="Proc. Natl. Acad. Sci. U.S.A.">
        <title>A Catalog of Tens of Thousands of Viruses from Human Metagenomes Reveals Hidden Associations with Chronic Diseases.</title>
        <authorList>
            <person name="Tisza M.J."/>
            <person name="Buck C.B."/>
        </authorList>
    </citation>
    <scope>NUCLEOTIDE SEQUENCE</scope>
    <source>
        <strain evidence="1">CtYMC43</strain>
    </source>
</reference>
<dbReference type="SUPFAM" id="SSF46689">
    <property type="entry name" value="Homeodomain-like"/>
    <property type="match status" value="1"/>
</dbReference>
<protein>
    <submittedName>
        <fullName evidence="1">Terminase small subunit</fullName>
    </submittedName>
</protein>
<sequence>MADRKTYTKKTYTDWEAEEKILLIEGWARNGLTNEQIAENMQISVVTLWDWRKKSSKISNALKIGKEEADLNVENALYKEALKGNTTAIIFWLKNRKSKEWRDKIQQEITTESAVKLVIDNNELSDTDE</sequence>
<dbReference type="InterPro" id="IPR009057">
    <property type="entry name" value="Homeodomain-like_sf"/>
</dbReference>
<name>A0A8S5LPS0_9CAUD</name>
<accession>A0A8S5LPS0</accession>
<evidence type="ECO:0000313" key="1">
    <source>
        <dbReference type="EMBL" id="DAD72009.1"/>
    </source>
</evidence>
<proteinExistence type="predicted"/>
<organism evidence="1">
    <name type="scientific">Podoviridae sp. ctYMC43</name>
    <dbReference type="NCBI Taxonomy" id="2827619"/>
    <lineage>
        <taxon>Viruses</taxon>
        <taxon>Duplodnaviria</taxon>
        <taxon>Heunggongvirae</taxon>
        <taxon>Uroviricota</taxon>
        <taxon>Caudoviricetes</taxon>
    </lineage>
</organism>